<reference evidence="2 3" key="1">
    <citation type="journal article" date="2011" name="Cell">
        <title>Insight into structure and assembly of the nuclear pore complex by utilizing the genome of a eukaryotic thermophile.</title>
        <authorList>
            <person name="Amlacher S."/>
            <person name="Sarges P."/>
            <person name="Flemming D."/>
            <person name="van Noort V."/>
            <person name="Kunze R."/>
            <person name="Devos D.P."/>
            <person name="Arumugam M."/>
            <person name="Bork P."/>
            <person name="Hurt E."/>
        </authorList>
    </citation>
    <scope>NUCLEOTIDE SEQUENCE [LARGE SCALE GENOMIC DNA]</scope>
    <source>
        <strain evidence="3">DSM 1495 / CBS 144.50 / IMI 039719</strain>
    </source>
</reference>
<evidence type="ECO:0000313" key="2">
    <source>
        <dbReference type="EMBL" id="EGS17259.1"/>
    </source>
</evidence>
<keyword evidence="3" id="KW-1185">Reference proteome</keyword>
<dbReference type="GeneID" id="18260616"/>
<dbReference type="AlphaFoldDB" id="G0SGC0"/>
<dbReference type="Proteomes" id="UP000008066">
    <property type="component" value="Unassembled WGS sequence"/>
</dbReference>
<dbReference type="EMBL" id="GL988047">
    <property type="protein sequence ID" value="EGS17259.1"/>
    <property type="molecule type" value="Genomic_DNA"/>
</dbReference>
<proteinExistence type="predicted"/>
<organism evidence="3">
    <name type="scientific">Chaetomium thermophilum (strain DSM 1495 / CBS 144.50 / IMI 039719)</name>
    <name type="common">Thermochaetoides thermophila</name>
    <dbReference type="NCBI Taxonomy" id="759272"/>
    <lineage>
        <taxon>Eukaryota</taxon>
        <taxon>Fungi</taxon>
        <taxon>Dikarya</taxon>
        <taxon>Ascomycota</taxon>
        <taxon>Pezizomycotina</taxon>
        <taxon>Sordariomycetes</taxon>
        <taxon>Sordariomycetidae</taxon>
        <taxon>Sordariales</taxon>
        <taxon>Chaetomiaceae</taxon>
        <taxon>Thermochaetoides</taxon>
    </lineage>
</organism>
<feature type="compositionally biased region" description="Polar residues" evidence="1">
    <location>
        <begin position="174"/>
        <end position="183"/>
    </location>
</feature>
<feature type="region of interest" description="Disordered" evidence="1">
    <location>
        <begin position="131"/>
        <end position="214"/>
    </location>
</feature>
<sequence>MGRENDVNATTAPGEGIWVPTYPVRIPGQGEEEAPRAPTVCLRQLVPYLAIDCLCPGCVVPEQQREETWIFIRRVSERAPSGSVRSSSSGHASPAPVTLFRPAALGLVAPPGDQPPSPFTRACRQPFQLSPPVVRQSPSLPPRPPIAPVGTGSPVPWGRVKADEPATTAPCPRPQQSASRTQSVPPPQLRRSTAQFSSAPELRNAGRRNNQGSR</sequence>
<name>G0SGC0_CHATD</name>
<dbReference type="RefSeq" id="XP_006696877.1">
    <property type="nucleotide sequence ID" value="XM_006696814.1"/>
</dbReference>
<dbReference type="HOGENOM" id="CLU_1288768_0_0_1"/>
<evidence type="ECO:0000313" key="3">
    <source>
        <dbReference type="Proteomes" id="UP000008066"/>
    </source>
</evidence>
<dbReference type="KEGG" id="cthr:CTHT_0065780"/>
<protein>
    <submittedName>
        <fullName evidence="2">Uncharacterized protein</fullName>
    </submittedName>
</protein>
<evidence type="ECO:0000256" key="1">
    <source>
        <dbReference type="SAM" id="MobiDB-lite"/>
    </source>
</evidence>
<accession>G0SGC0</accession>
<gene>
    <name evidence="2" type="ORF">CTHT_0065780</name>
</gene>